<evidence type="ECO:0000256" key="1">
    <source>
        <dbReference type="SAM" id="MobiDB-lite"/>
    </source>
</evidence>
<keyword evidence="3" id="KW-1185">Reference proteome</keyword>
<reference evidence="2 3" key="1">
    <citation type="submission" date="2019-02" db="EMBL/GenBank/DDBJ databases">
        <title>Draft Genome Sequence of Streptomyces sp. AM-2504, identified by 16S rRNA comparative analysis as a Streptomyces Kasugaensis strain.</title>
        <authorList>
            <person name="Napolioni V."/>
            <person name="Giuliodori A.M."/>
            <person name="Spurio R."/>
            <person name="Fabbretti A."/>
        </authorList>
    </citation>
    <scope>NUCLEOTIDE SEQUENCE [LARGE SCALE GENOMIC DNA]</scope>
    <source>
        <strain evidence="2 3">AM-2504</strain>
    </source>
</reference>
<sequence length="64" mass="6518">MNQEANDPDGQPPGAGRSAALESTADALLPGVRADLERLAAIPSIAFPGLSPEPVLQARDLVVA</sequence>
<proteinExistence type="predicted"/>
<evidence type="ECO:0000313" key="3">
    <source>
        <dbReference type="Proteomes" id="UP000292452"/>
    </source>
</evidence>
<dbReference type="AlphaFoldDB" id="A0A4Q9HMZ8"/>
<name>A0A4Q9HMZ8_STRKA</name>
<protein>
    <submittedName>
        <fullName evidence="2">Dipeptidase</fullName>
    </submittedName>
</protein>
<gene>
    <name evidence="2" type="ORF">EYS09_33500</name>
</gene>
<dbReference type="EMBL" id="SIXH01000524">
    <property type="protein sequence ID" value="TBO55390.1"/>
    <property type="molecule type" value="Genomic_DNA"/>
</dbReference>
<organism evidence="2 3">
    <name type="scientific">Streptomyces kasugaensis</name>
    <dbReference type="NCBI Taxonomy" id="1946"/>
    <lineage>
        <taxon>Bacteria</taxon>
        <taxon>Bacillati</taxon>
        <taxon>Actinomycetota</taxon>
        <taxon>Actinomycetes</taxon>
        <taxon>Kitasatosporales</taxon>
        <taxon>Streptomycetaceae</taxon>
        <taxon>Streptomyces</taxon>
    </lineage>
</organism>
<feature type="region of interest" description="Disordered" evidence="1">
    <location>
        <begin position="1"/>
        <end position="22"/>
    </location>
</feature>
<evidence type="ECO:0000313" key="2">
    <source>
        <dbReference type="EMBL" id="TBO55390.1"/>
    </source>
</evidence>
<comment type="caution">
    <text evidence="2">The sequence shown here is derived from an EMBL/GenBank/DDBJ whole genome shotgun (WGS) entry which is preliminary data.</text>
</comment>
<dbReference type="Proteomes" id="UP000292452">
    <property type="component" value="Unassembled WGS sequence"/>
</dbReference>
<feature type="non-terminal residue" evidence="2">
    <location>
        <position position="64"/>
    </location>
</feature>
<accession>A0A4Q9HMZ8</accession>